<accession>A0A1F5P3K2</accession>
<name>A0A1F5P3K2_9BACT</name>
<evidence type="ECO:0008006" key="3">
    <source>
        <dbReference type="Google" id="ProtNLM"/>
    </source>
</evidence>
<gene>
    <name evidence="1" type="ORF">A2846_00945</name>
</gene>
<reference evidence="1 2" key="1">
    <citation type="journal article" date="2016" name="Nat. Commun.">
        <title>Thousands of microbial genomes shed light on interconnected biogeochemical processes in an aquifer system.</title>
        <authorList>
            <person name="Anantharaman K."/>
            <person name="Brown C.T."/>
            <person name="Hug L.A."/>
            <person name="Sharon I."/>
            <person name="Castelle C.J."/>
            <person name="Probst A.J."/>
            <person name="Thomas B.C."/>
            <person name="Singh A."/>
            <person name="Wilkins M.J."/>
            <person name="Karaoz U."/>
            <person name="Brodie E.L."/>
            <person name="Williams K.H."/>
            <person name="Hubbard S.S."/>
            <person name="Banfield J.F."/>
        </authorList>
    </citation>
    <scope>NUCLEOTIDE SEQUENCE [LARGE SCALE GENOMIC DNA]</scope>
</reference>
<evidence type="ECO:0000313" key="2">
    <source>
        <dbReference type="Proteomes" id="UP000176339"/>
    </source>
</evidence>
<dbReference type="EMBL" id="MFEN01000011">
    <property type="protein sequence ID" value="OGE84456.1"/>
    <property type="molecule type" value="Genomic_DNA"/>
</dbReference>
<proteinExistence type="predicted"/>
<comment type="caution">
    <text evidence="1">The sequence shown here is derived from an EMBL/GenBank/DDBJ whole genome shotgun (WGS) entry which is preliminary data.</text>
</comment>
<protein>
    <recommendedName>
        <fullName evidence="3">DUF4258 domain-containing protein</fullName>
    </recommendedName>
</protein>
<dbReference type="Proteomes" id="UP000176339">
    <property type="component" value="Unassembled WGS sequence"/>
</dbReference>
<sequence>MQNRHNNLPIMFSSHAKDSMRKRGADEGDIIKTIQQSQWQEAKEGRFEAKLDFPYNKDWNKKHYSTKQVNPVFVIEQGRVVVITVYVFYFN</sequence>
<dbReference type="AlphaFoldDB" id="A0A1F5P3K2"/>
<organism evidence="1 2">
    <name type="scientific">Candidatus Doudnabacteria bacterium RIFCSPHIGHO2_01_FULL_49_9</name>
    <dbReference type="NCBI Taxonomy" id="1817827"/>
    <lineage>
        <taxon>Bacteria</taxon>
        <taxon>Candidatus Doudnaibacteriota</taxon>
    </lineage>
</organism>
<evidence type="ECO:0000313" key="1">
    <source>
        <dbReference type="EMBL" id="OGE84456.1"/>
    </source>
</evidence>